<accession>A0A3D0W9W4</accession>
<reference evidence="2 3" key="1">
    <citation type="journal article" date="2018" name="Nat. Biotechnol.">
        <title>A standardized bacterial taxonomy based on genome phylogeny substantially revises the tree of life.</title>
        <authorList>
            <person name="Parks D.H."/>
            <person name="Chuvochina M."/>
            <person name="Waite D.W."/>
            <person name="Rinke C."/>
            <person name="Skarshewski A."/>
            <person name="Chaumeil P.A."/>
            <person name="Hugenholtz P."/>
        </authorList>
    </citation>
    <scope>NUCLEOTIDE SEQUENCE [LARGE SCALE GENOMIC DNA]</scope>
    <source>
        <strain evidence="2">UBA9015</strain>
    </source>
</reference>
<protein>
    <recommendedName>
        <fullName evidence="1">F5/8 type C domain-containing protein</fullName>
    </recommendedName>
</protein>
<dbReference type="Proteomes" id="UP000262699">
    <property type="component" value="Unassembled WGS sequence"/>
</dbReference>
<dbReference type="AlphaFoldDB" id="A0A3D0W9W4"/>
<evidence type="ECO:0000313" key="3">
    <source>
        <dbReference type="Proteomes" id="UP000262699"/>
    </source>
</evidence>
<sequence length="262" mass="27407">MAKAWIVPLLPFAGVTASSSAVGYDPGYLGNDLMGVMWRAGAVGPATLLIDLGSDRPVDTVQVLGAIGATAGWTVRFQAATQAQGASFGPTALDSGVIPFLAGSEMPVSGRGHALWGAAQPAAARYVRITIDPAGGTANAARVVIGERLRLARNFQFGATAGVRDLGRADFSRLGVLDRQRGAKLRTLGLTFPGMTRTEAEAGALPLLERAGNTDLIAIVTDPDADPMRQRRMYLGVLVGDLSGTWRRADGWEVPLNLVSVI</sequence>
<evidence type="ECO:0000259" key="1">
    <source>
        <dbReference type="PROSITE" id="PS50022"/>
    </source>
</evidence>
<comment type="caution">
    <text evidence="2">The sequence shown here is derived from an EMBL/GenBank/DDBJ whole genome shotgun (WGS) entry which is preliminary data.</text>
</comment>
<dbReference type="InterPro" id="IPR000421">
    <property type="entry name" value="FA58C"/>
</dbReference>
<dbReference type="SUPFAM" id="SSF49785">
    <property type="entry name" value="Galactose-binding domain-like"/>
    <property type="match status" value="1"/>
</dbReference>
<gene>
    <name evidence="2" type="ORF">DEP91_04395</name>
</gene>
<dbReference type="InterPro" id="IPR008979">
    <property type="entry name" value="Galactose-bd-like_sf"/>
</dbReference>
<feature type="domain" description="F5/8 type C" evidence="1">
    <location>
        <begin position="1"/>
        <end position="148"/>
    </location>
</feature>
<evidence type="ECO:0000313" key="2">
    <source>
        <dbReference type="EMBL" id="HCB75402.1"/>
    </source>
</evidence>
<dbReference type="PROSITE" id="PS50022">
    <property type="entry name" value="FA58C_3"/>
    <property type="match status" value="1"/>
</dbReference>
<proteinExistence type="predicted"/>
<name>A0A3D0W9W4_9SPHN</name>
<dbReference type="EMBL" id="DOYJ01000125">
    <property type="protein sequence ID" value="HCB75402.1"/>
    <property type="molecule type" value="Genomic_DNA"/>
</dbReference>
<organism evidence="2 3">
    <name type="scientific">Sphingomonas bacterium</name>
    <dbReference type="NCBI Taxonomy" id="1895847"/>
    <lineage>
        <taxon>Bacteria</taxon>
        <taxon>Pseudomonadati</taxon>
        <taxon>Pseudomonadota</taxon>
        <taxon>Alphaproteobacteria</taxon>
        <taxon>Sphingomonadales</taxon>
        <taxon>Sphingomonadaceae</taxon>
        <taxon>Sphingomonas</taxon>
    </lineage>
</organism>
<dbReference type="Gene3D" id="2.60.120.260">
    <property type="entry name" value="Galactose-binding domain-like"/>
    <property type="match status" value="1"/>
</dbReference>